<dbReference type="RefSeq" id="WP_062712707.1">
    <property type="nucleotide sequence ID" value="NZ_LLZG01000388.1"/>
</dbReference>
<dbReference type="AlphaFoldDB" id="A0A101JAN7"/>
<gene>
    <name evidence="1" type="ORF">ADL12_40240</name>
</gene>
<proteinExistence type="predicted"/>
<organism evidence="1 2">
    <name type="scientific">Streptomyces regalis</name>
    <dbReference type="NCBI Taxonomy" id="68262"/>
    <lineage>
        <taxon>Bacteria</taxon>
        <taxon>Bacillati</taxon>
        <taxon>Actinomycetota</taxon>
        <taxon>Actinomycetes</taxon>
        <taxon>Kitasatosporales</taxon>
        <taxon>Streptomycetaceae</taxon>
        <taxon>Streptomyces</taxon>
    </lineage>
</organism>
<reference evidence="2" key="1">
    <citation type="submission" date="2015-10" db="EMBL/GenBank/DDBJ databases">
        <authorList>
            <person name="Ju K.-S."/>
            <person name="Doroghazi J.R."/>
            <person name="Metcalf W.W."/>
        </authorList>
    </citation>
    <scope>NUCLEOTIDE SEQUENCE [LARGE SCALE GENOMIC DNA]</scope>
    <source>
        <strain evidence="2">NRRL 3151</strain>
    </source>
</reference>
<comment type="caution">
    <text evidence="1">The sequence shown here is derived from an EMBL/GenBank/DDBJ whole genome shotgun (WGS) entry which is preliminary data.</text>
</comment>
<evidence type="ECO:0000313" key="1">
    <source>
        <dbReference type="EMBL" id="KUL23297.1"/>
    </source>
</evidence>
<evidence type="ECO:0000313" key="2">
    <source>
        <dbReference type="Proteomes" id="UP000053923"/>
    </source>
</evidence>
<protein>
    <submittedName>
        <fullName evidence="1">Uncharacterized protein</fullName>
    </submittedName>
</protein>
<dbReference type="OrthoDB" id="4074088at2"/>
<dbReference type="Proteomes" id="UP000053923">
    <property type="component" value="Unassembled WGS sequence"/>
</dbReference>
<keyword evidence="2" id="KW-1185">Reference proteome</keyword>
<dbReference type="EMBL" id="LLZG01000388">
    <property type="protein sequence ID" value="KUL23297.1"/>
    <property type="molecule type" value="Genomic_DNA"/>
</dbReference>
<accession>A0A101JAN7</accession>
<sequence length="312" mass="35019">MRTKVRCLAMTRALYTGESYLQAQQAIEAQPAGSPPIPAPARAQLNLEARFFEQILDARGEITSHPLGIQAVRPLADALHLRVDGETTALQLLRYILPRWETPVGDVHGVPGLRVHRRHNHAIELRQVGSLASVRLTGLPARWWKFAEAELLSEADTTDVLAWRDSPTAWTPREMRWDSEYYEGSSEYAKRWQRQTWLASGLLRRIALLHTVAACHAADGWKGLSCMPHRWCFDLAHTRDRPPRLAELAAALRDPVFGLDLILVEQEDLYGFVPANEPIVLTAPVADRGEVEFRVLSFAAGSFDTVPVVGQW</sequence>
<name>A0A101JAN7_9ACTN</name>